<dbReference type="PRINTS" id="PR01590">
    <property type="entry name" value="HTHFIS"/>
</dbReference>
<evidence type="ECO:0000256" key="4">
    <source>
        <dbReference type="ARBA" id="ARBA00023163"/>
    </source>
</evidence>
<protein>
    <recommendedName>
        <fullName evidence="11">Sigma-54-dependent Fis family transcriptional regulator</fullName>
    </recommendedName>
</protein>
<dbReference type="SUPFAM" id="SSF52540">
    <property type="entry name" value="P-loop containing nucleoside triphosphate hydrolases"/>
    <property type="match status" value="1"/>
</dbReference>
<dbReference type="InterPro" id="IPR058031">
    <property type="entry name" value="AAA_lid_NorR"/>
</dbReference>
<evidence type="ECO:0000256" key="3">
    <source>
        <dbReference type="ARBA" id="ARBA00023015"/>
    </source>
</evidence>
<dbReference type="Gene3D" id="3.40.50.2300">
    <property type="match status" value="1"/>
</dbReference>
<name>A0A1M3KYN1_9BACT</name>
<evidence type="ECO:0000256" key="1">
    <source>
        <dbReference type="ARBA" id="ARBA00022741"/>
    </source>
</evidence>
<keyword evidence="2" id="KW-0067">ATP-binding</keyword>
<dbReference type="SUPFAM" id="SSF46689">
    <property type="entry name" value="Homeodomain-like"/>
    <property type="match status" value="1"/>
</dbReference>
<evidence type="ECO:0000256" key="2">
    <source>
        <dbReference type="ARBA" id="ARBA00022840"/>
    </source>
</evidence>
<dbReference type="GO" id="GO:0005524">
    <property type="term" value="F:ATP binding"/>
    <property type="evidence" value="ECO:0007669"/>
    <property type="project" value="UniProtKB-KW"/>
</dbReference>
<evidence type="ECO:0000313" key="10">
    <source>
        <dbReference type="Proteomes" id="UP000184233"/>
    </source>
</evidence>
<dbReference type="Gene3D" id="1.10.10.60">
    <property type="entry name" value="Homeodomain-like"/>
    <property type="match status" value="1"/>
</dbReference>
<keyword evidence="1" id="KW-0547">Nucleotide-binding</keyword>
<dbReference type="Gene3D" id="3.40.50.300">
    <property type="entry name" value="P-loop containing nucleotide triphosphate hydrolases"/>
    <property type="match status" value="1"/>
</dbReference>
<dbReference type="InterPro" id="IPR009057">
    <property type="entry name" value="Homeodomain-like_sf"/>
</dbReference>
<dbReference type="PANTHER" id="PTHR32071">
    <property type="entry name" value="TRANSCRIPTIONAL REGULATORY PROTEIN"/>
    <property type="match status" value="1"/>
</dbReference>
<dbReference type="SUPFAM" id="SSF52172">
    <property type="entry name" value="CheY-like"/>
    <property type="match status" value="1"/>
</dbReference>
<feature type="compositionally biased region" description="Low complexity" evidence="6">
    <location>
        <begin position="397"/>
        <end position="407"/>
    </location>
</feature>
<dbReference type="InterPro" id="IPR001789">
    <property type="entry name" value="Sig_transdc_resp-reg_receiver"/>
</dbReference>
<comment type="caution">
    <text evidence="9">The sequence shown here is derived from an EMBL/GenBank/DDBJ whole genome shotgun (WGS) entry which is preliminary data.</text>
</comment>
<sequence length="489" mass="54439">MKILIVDDNLDFCSTIADVVQSQGWNTEIRNSPESALSFLEGNSRDVGLMLLDIEFGSQSSMTGIDVLGHSIRHFPSIPVIMISGKGTIETAVKATKLGALNFIDKSSLSNDRLVDVLKSAMERVHNDRSNEELRRMIETQGIIGRSTAMMDVADKILRYGRTDLNVLITGETGTGKKLVATALHGVSKRSKYPFITVDIPNIPRDLFQSELFGHVKGAFSGAMENKRGLFHQAHRGTLFMDEIGDMPLELQANLLLPTEQKAVRRVGSVETEEVDLRFVSATDRDLVSAMQDGRFREQLYHRLRECEIYIPSLRERREDIPLIVDFYIAKHNREMGDAKTVAPAALEYLQQYEWPGNVRELASVLRVALQTIATDQLEVTDLHRIIRRSANAAPASHAVAAHTAAPQNHTTHHQSSPQQPANGDTLLSADRSLKDDLAMVDKMKIEKTLERTNGNVSKAAAILGVSRETLHNKIRKYGIDIQAFRVRG</sequence>
<dbReference type="Pfam" id="PF00158">
    <property type="entry name" value="Sigma54_activat"/>
    <property type="match status" value="1"/>
</dbReference>
<feature type="region of interest" description="Disordered" evidence="6">
    <location>
        <begin position="397"/>
        <end position="427"/>
    </location>
</feature>
<evidence type="ECO:0000259" key="7">
    <source>
        <dbReference type="PROSITE" id="PS50045"/>
    </source>
</evidence>
<dbReference type="GO" id="GO:0043565">
    <property type="term" value="F:sequence-specific DNA binding"/>
    <property type="evidence" value="ECO:0007669"/>
    <property type="project" value="InterPro"/>
</dbReference>
<gene>
    <name evidence="9" type="ORF">BGO89_06375</name>
</gene>
<dbReference type="Pfam" id="PF00072">
    <property type="entry name" value="Response_reg"/>
    <property type="match status" value="1"/>
</dbReference>
<feature type="modified residue" description="4-aspartylphosphate" evidence="5">
    <location>
        <position position="53"/>
    </location>
</feature>
<dbReference type="PROSITE" id="PS50110">
    <property type="entry name" value="RESPONSE_REGULATORY"/>
    <property type="match status" value="1"/>
</dbReference>
<dbReference type="InterPro" id="IPR002197">
    <property type="entry name" value="HTH_Fis"/>
</dbReference>
<evidence type="ECO:0000256" key="5">
    <source>
        <dbReference type="PROSITE-ProRule" id="PRU00169"/>
    </source>
</evidence>
<dbReference type="FunFam" id="3.40.50.300:FF:000006">
    <property type="entry name" value="DNA-binding transcriptional regulator NtrC"/>
    <property type="match status" value="1"/>
</dbReference>
<dbReference type="PROSITE" id="PS50045">
    <property type="entry name" value="SIGMA54_INTERACT_4"/>
    <property type="match status" value="1"/>
</dbReference>
<dbReference type="GO" id="GO:0006355">
    <property type="term" value="P:regulation of DNA-templated transcription"/>
    <property type="evidence" value="ECO:0007669"/>
    <property type="project" value="InterPro"/>
</dbReference>
<feature type="domain" description="Sigma-54 factor interaction" evidence="7">
    <location>
        <begin position="143"/>
        <end position="371"/>
    </location>
</feature>
<dbReference type="SMART" id="SM00382">
    <property type="entry name" value="AAA"/>
    <property type="match status" value="1"/>
</dbReference>
<organism evidence="9 10">
    <name type="scientific">Candidatus Kapaibacterium thiocyanatum</name>
    <dbReference type="NCBI Taxonomy" id="1895771"/>
    <lineage>
        <taxon>Bacteria</taxon>
        <taxon>Pseudomonadati</taxon>
        <taxon>Candidatus Kapaibacteriota</taxon>
        <taxon>Candidatus Kapaibacteriia</taxon>
        <taxon>Candidatus Kapaibacteriales</taxon>
        <taxon>Candidatus Kapaibacteriaceae</taxon>
        <taxon>Candidatus Kapaibacterium</taxon>
    </lineage>
</organism>
<dbReference type="InterPro" id="IPR003593">
    <property type="entry name" value="AAA+_ATPase"/>
</dbReference>
<dbReference type="STRING" id="1895771.BGO89_06375"/>
<dbReference type="AlphaFoldDB" id="A0A1M3KYN1"/>
<keyword evidence="3" id="KW-0805">Transcription regulation</keyword>
<feature type="domain" description="Response regulatory" evidence="8">
    <location>
        <begin position="2"/>
        <end position="121"/>
    </location>
</feature>
<dbReference type="EMBL" id="MKVH01000021">
    <property type="protein sequence ID" value="OJX57596.1"/>
    <property type="molecule type" value="Genomic_DNA"/>
</dbReference>
<dbReference type="GO" id="GO:0000160">
    <property type="term" value="P:phosphorelay signal transduction system"/>
    <property type="evidence" value="ECO:0007669"/>
    <property type="project" value="InterPro"/>
</dbReference>
<evidence type="ECO:0008006" key="11">
    <source>
        <dbReference type="Google" id="ProtNLM"/>
    </source>
</evidence>
<dbReference type="InterPro" id="IPR027417">
    <property type="entry name" value="P-loop_NTPase"/>
</dbReference>
<dbReference type="Proteomes" id="UP000184233">
    <property type="component" value="Unassembled WGS sequence"/>
</dbReference>
<keyword evidence="4" id="KW-0804">Transcription</keyword>
<dbReference type="Pfam" id="PF25601">
    <property type="entry name" value="AAA_lid_14"/>
    <property type="match status" value="1"/>
</dbReference>
<reference evidence="9 10" key="1">
    <citation type="submission" date="2016-09" db="EMBL/GenBank/DDBJ databases">
        <title>Genome-resolved meta-omics ties microbial dynamics to process performance in biotechnology for thiocyanate degradation.</title>
        <authorList>
            <person name="Kantor R.S."/>
            <person name="Huddy R.J."/>
            <person name="Iyer R."/>
            <person name="Thomas B.C."/>
            <person name="Brown C.T."/>
            <person name="Anantharaman K."/>
            <person name="Tringe S."/>
            <person name="Hettich R.L."/>
            <person name="Harrison S.T."/>
            <person name="Banfield J.F."/>
        </authorList>
    </citation>
    <scope>NUCLEOTIDE SEQUENCE [LARGE SCALE GENOMIC DNA]</scope>
    <source>
        <strain evidence="9">59-99</strain>
    </source>
</reference>
<dbReference type="CDD" id="cd00009">
    <property type="entry name" value="AAA"/>
    <property type="match status" value="1"/>
</dbReference>
<dbReference type="InterPro" id="IPR025662">
    <property type="entry name" value="Sigma_54_int_dom_ATP-bd_1"/>
</dbReference>
<keyword evidence="5" id="KW-0597">Phosphoprotein</keyword>
<dbReference type="InterPro" id="IPR011006">
    <property type="entry name" value="CheY-like_superfamily"/>
</dbReference>
<accession>A0A1M3KYN1</accession>
<dbReference type="PROSITE" id="PS00675">
    <property type="entry name" value="SIGMA54_INTERACT_1"/>
    <property type="match status" value="1"/>
</dbReference>
<proteinExistence type="predicted"/>
<evidence type="ECO:0000313" key="9">
    <source>
        <dbReference type="EMBL" id="OJX57596.1"/>
    </source>
</evidence>
<dbReference type="InterPro" id="IPR002078">
    <property type="entry name" value="Sigma_54_int"/>
</dbReference>
<dbReference type="Gene3D" id="1.10.8.60">
    <property type="match status" value="1"/>
</dbReference>
<dbReference type="Pfam" id="PF02954">
    <property type="entry name" value="HTH_8"/>
    <property type="match status" value="1"/>
</dbReference>
<dbReference type="SMART" id="SM00448">
    <property type="entry name" value="REC"/>
    <property type="match status" value="1"/>
</dbReference>
<evidence type="ECO:0000256" key="6">
    <source>
        <dbReference type="SAM" id="MobiDB-lite"/>
    </source>
</evidence>
<feature type="compositionally biased region" description="Polar residues" evidence="6">
    <location>
        <begin position="408"/>
        <end position="423"/>
    </location>
</feature>
<evidence type="ECO:0000259" key="8">
    <source>
        <dbReference type="PROSITE" id="PS50110"/>
    </source>
</evidence>